<keyword evidence="3" id="KW-0812">Transmembrane</keyword>
<dbReference type="Pfam" id="PF01544">
    <property type="entry name" value="CorA"/>
    <property type="match status" value="1"/>
</dbReference>
<dbReference type="InterPro" id="IPR002110">
    <property type="entry name" value="Ankyrin_rpt"/>
</dbReference>
<name>A0A8H5W1J2_9HYPO</name>
<evidence type="ECO:0000256" key="1">
    <source>
        <dbReference type="PROSITE-ProRule" id="PRU00023"/>
    </source>
</evidence>
<dbReference type="PANTHER" id="PTHR24121:SF21">
    <property type="entry name" value="ANKYRIN REPEAT FAMILY PROTEIN"/>
    <property type="match status" value="1"/>
</dbReference>
<evidence type="ECO:0000313" key="5">
    <source>
        <dbReference type="Proteomes" id="UP000530670"/>
    </source>
</evidence>
<feature type="repeat" description="ANK" evidence="1">
    <location>
        <begin position="94"/>
        <end position="126"/>
    </location>
</feature>
<dbReference type="Pfam" id="PF00023">
    <property type="entry name" value="Ank"/>
    <property type="match status" value="1"/>
</dbReference>
<dbReference type="PROSITE" id="PS50297">
    <property type="entry name" value="ANK_REP_REGION"/>
    <property type="match status" value="9"/>
</dbReference>
<feature type="repeat" description="ANK" evidence="1">
    <location>
        <begin position="471"/>
        <end position="494"/>
    </location>
</feature>
<dbReference type="InterPro" id="IPR002523">
    <property type="entry name" value="MgTranspt_CorA/ZnTranspt_ZntB"/>
</dbReference>
<accession>A0A8H5W1J2</accession>
<dbReference type="RefSeq" id="XP_037208811.1">
    <property type="nucleotide sequence ID" value="XM_037350505.1"/>
</dbReference>
<feature type="region of interest" description="Disordered" evidence="2">
    <location>
        <begin position="1262"/>
        <end position="1289"/>
    </location>
</feature>
<dbReference type="GO" id="GO:0046873">
    <property type="term" value="F:metal ion transmembrane transporter activity"/>
    <property type="evidence" value="ECO:0007669"/>
    <property type="project" value="InterPro"/>
</dbReference>
<feature type="region of interest" description="Disordered" evidence="2">
    <location>
        <begin position="1"/>
        <end position="53"/>
    </location>
</feature>
<feature type="region of interest" description="Disordered" evidence="2">
    <location>
        <begin position="941"/>
        <end position="984"/>
    </location>
</feature>
<feature type="compositionally biased region" description="Basic and acidic residues" evidence="2">
    <location>
        <begin position="415"/>
        <end position="426"/>
    </location>
</feature>
<reference evidence="4 5" key="1">
    <citation type="submission" date="2020-05" db="EMBL/GenBank/DDBJ databases">
        <title>Identification and distribution of gene clusters putatively required for synthesis of sphingolipid metabolism inhibitors in phylogenetically diverse species of the filamentous fungus Fusarium.</title>
        <authorList>
            <person name="Kim H.-S."/>
            <person name="Busman M."/>
            <person name="Brown D.W."/>
            <person name="Divon H."/>
            <person name="Uhlig S."/>
            <person name="Proctor R.H."/>
        </authorList>
    </citation>
    <scope>NUCLEOTIDE SEQUENCE [LARGE SCALE GENOMIC DNA]</scope>
    <source>
        <strain evidence="4 5">NRRL 66243</strain>
    </source>
</reference>
<feature type="transmembrane region" description="Helical" evidence="3">
    <location>
        <begin position="1421"/>
        <end position="1443"/>
    </location>
</feature>
<dbReference type="GeneID" id="59302775"/>
<gene>
    <name evidence="4" type="ORF">FTJAE_4131</name>
</gene>
<feature type="region of interest" description="Disordered" evidence="2">
    <location>
        <begin position="412"/>
        <end position="436"/>
    </location>
</feature>
<protein>
    <submittedName>
        <fullName evidence="4">Ankyrin unc44</fullName>
    </submittedName>
</protein>
<feature type="compositionally biased region" description="Basic and acidic residues" evidence="2">
    <location>
        <begin position="945"/>
        <end position="972"/>
    </location>
</feature>
<dbReference type="OrthoDB" id="341259at2759"/>
<keyword evidence="5" id="KW-1185">Reference proteome</keyword>
<dbReference type="Gene3D" id="1.25.40.20">
    <property type="entry name" value="Ankyrin repeat-containing domain"/>
    <property type="match status" value="4"/>
</dbReference>
<evidence type="ECO:0000313" key="4">
    <source>
        <dbReference type="EMBL" id="KAF5641479.1"/>
    </source>
</evidence>
<dbReference type="Pfam" id="PF13637">
    <property type="entry name" value="Ank_4"/>
    <property type="match status" value="1"/>
</dbReference>
<dbReference type="Proteomes" id="UP000530670">
    <property type="component" value="Unassembled WGS sequence"/>
</dbReference>
<dbReference type="Pfam" id="PF12796">
    <property type="entry name" value="Ank_2"/>
    <property type="match status" value="3"/>
</dbReference>
<feature type="region of interest" description="Disordered" evidence="2">
    <location>
        <begin position="1464"/>
        <end position="1526"/>
    </location>
</feature>
<keyword evidence="3" id="KW-1133">Transmembrane helix</keyword>
<dbReference type="SMART" id="SM00248">
    <property type="entry name" value="ANK"/>
    <property type="match status" value="12"/>
</dbReference>
<feature type="repeat" description="ANK" evidence="1">
    <location>
        <begin position="160"/>
        <end position="192"/>
    </location>
</feature>
<keyword evidence="3" id="KW-0472">Membrane</keyword>
<evidence type="ECO:0000256" key="2">
    <source>
        <dbReference type="SAM" id="MobiDB-lite"/>
    </source>
</evidence>
<proteinExistence type="predicted"/>
<dbReference type="SUPFAM" id="SSF48403">
    <property type="entry name" value="Ankyrin repeat"/>
    <property type="match status" value="2"/>
</dbReference>
<feature type="repeat" description="ANK" evidence="1">
    <location>
        <begin position="298"/>
        <end position="330"/>
    </location>
</feature>
<dbReference type="PROSITE" id="PS50088">
    <property type="entry name" value="ANK_REPEAT"/>
    <property type="match status" value="9"/>
</dbReference>
<feature type="repeat" description="ANK" evidence="1">
    <location>
        <begin position="331"/>
        <end position="363"/>
    </location>
</feature>
<sequence length="1526" mass="170786">MAETILAIMADNDGGLDKDFPVPEDPGDEVARHPDSDSSSTDEGDESDKPKPLPLHEKLLEIAEAEEESKAALSAEFNFLLVESRSEINTRDSTDATALHVAIEHGLEAEAQKLIENGADTGMSDSDGKQVLHLACRGGLTELVTFLLGQSPNVNTTSKNGDTPLAAACRNGHANIVNLLLDMKANVKTADEEMWTPLHWASWENHVEIVKRLLDEDTDIDATEGNENWTPLNAAAYRGHEEVVSLLLRKSADLSIPDSSNWTPLMTATRMQHPEIARTILRYKESSKKDFLEIRDDGNNTPLSVASYYGYNDIASQLIDAGADCNATDNDGMTPLHSASFQNHYQITTLLLSKASEFGIDIEAKAKAKNGRTPLHLASLQGNELIVKTLLQAKASIDATDDSKLTPLHLASGAKSEDRCDSEHDPVLPGPSGENDTDWEKRNAEAMSGRHLAVVELLLKNKASPCLKAANGDTALHRAAATGDKERIDILMKHMKLEDFSWKNWKDSPVQSALRGSDPQAAMEALLGEEKVKTAAFWKDGGRINVIKEAMKASEPQHIVGQIFCQIAANDDTAPEGSNNWSPIRWAAHERLPDVLSQLIDESGPSGDVGKMVHEALQETSKSITLKELESEPSCEKLVQVLWILITTSERVPLNTQAIRDASRFVREKTSPSKPVDMEVLRSLSALLRVRLSKLDDLKAPNDSILRNKKFSLNKDAMYWSKQGMYDGVLSETKALETRFAKYAEFSDTLQTMESHLSKYAEYYSREKLKSITMLSTLQDILKDPPFAQISQTHRDEVDYKPPVPEASHEKVVQQAEATVVGFFKREGESGRIRRNRPIQEVVYDPGPTNVVGAAIRSLIDMTKRGSMRFNSKLYAKENLKLTWVHLPSTNDLLTSIMSYEQYRARELYEVRSFFRDSWVEVPDKESRLRMMRPRSVIRPIETAPKLRSDEGATSESLKDYGEGKGEAHRAESGAGGEDAGDTPKFKAAVADSTVDEQRIYKDWASKPHLPEKKPHQFVHASAVYMPYLSYSTHCRHWNNGNRELKEAHDHYEELQEKYKDKDKPQHGSPTLDEWYYQFAQSDPDATEDQESRNENQVVSKYLKQVKEADDTTDSRDTIDLDENQWTVVRVNQLWIWTIAKDWIITATSTPFDNSPDVLVEDILNQLSKQAEYGGSRAQPVSAADLVPVIVDHCIGSYERRPLDNQRISIGQTFSHYINRIETNLFEGFRVWSLDENRRKNTNNKAYRRSPAENLLQYAKDRKVEEAPSSSRDDTAGTKQTSLQPHSRDISAQIEKATELYCEIKDVRDEVNILKSVAQFQQIVQRGLAGKDVDESRFSSTYVVKDLKELDSIAERIQGAISTTLSLQQSDVANRQATEATRQGKTVMTFTFATVLFLPLSFLSSLFALDVASFQQAPAWAFYVIFFVSIGISVILGCSVFWWDNIKRAKDILLDILENSFESASRTSSPPKLPGKEGTASKDREGIDTAVDIRSKSKDSEPGFKKRFRRQRRGGDEETAESHAVT</sequence>
<keyword evidence="1" id="KW-0040">ANK repeat</keyword>
<feature type="repeat" description="ANK" evidence="1">
    <location>
        <begin position="370"/>
        <end position="402"/>
    </location>
</feature>
<feature type="repeat" description="ANK" evidence="1">
    <location>
        <begin position="193"/>
        <end position="225"/>
    </location>
</feature>
<feature type="compositionally biased region" description="Basic and acidic residues" evidence="2">
    <location>
        <begin position="1262"/>
        <end position="1276"/>
    </location>
</feature>
<feature type="compositionally biased region" description="Basic and acidic residues" evidence="2">
    <location>
        <begin position="1479"/>
        <end position="1504"/>
    </location>
</feature>
<dbReference type="Gene3D" id="1.20.58.340">
    <property type="entry name" value="Magnesium transport protein CorA, transmembrane region"/>
    <property type="match status" value="1"/>
</dbReference>
<dbReference type="InterPro" id="IPR036770">
    <property type="entry name" value="Ankyrin_rpt-contain_sf"/>
</dbReference>
<dbReference type="GO" id="GO:0016020">
    <property type="term" value="C:membrane"/>
    <property type="evidence" value="ECO:0007669"/>
    <property type="project" value="InterPro"/>
</dbReference>
<comment type="caution">
    <text evidence="4">The sequence shown here is derived from an EMBL/GenBank/DDBJ whole genome shotgun (WGS) entry which is preliminary data.</text>
</comment>
<feature type="transmembrane region" description="Helical" evidence="3">
    <location>
        <begin position="1387"/>
        <end position="1409"/>
    </location>
</feature>
<dbReference type="EMBL" id="JAAQRI010000077">
    <property type="protein sequence ID" value="KAF5641479.1"/>
    <property type="molecule type" value="Genomic_DNA"/>
</dbReference>
<evidence type="ECO:0000256" key="3">
    <source>
        <dbReference type="SAM" id="Phobius"/>
    </source>
</evidence>
<dbReference type="PANTHER" id="PTHR24121">
    <property type="entry name" value="NO MECHANORECEPTOR POTENTIAL C, ISOFORM D-RELATED"/>
    <property type="match status" value="1"/>
</dbReference>
<organism evidence="4 5">
    <name type="scientific">Fusarium tjaetaba</name>
    <dbReference type="NCBI Taxonomy" id="1567544"/>
    <lineage>
        <taxon>Eukaryota</taxon>
        <taxon>Fungi</taxon>
        <taxon>Dikarya</taxon>
        <taxon>Ascomycota</taxon>
        <taxon>Pezizomycotina</taxon>
        <taxon>Sordariomycetes</taxon>
        <taxon>Hypocreomycetidae</taxon>
        <taxon>Hypocreales</taxon>
        <taxon>Nectriaceae</taxon>
        <taxon>Fusarium</taxon>
        <taxon>Fusarium fujikuroi species complex</taxon>
    </lineage>
</organism>
<feature type="repeat" description="ANK" evidence="1">
    <location>
        <begin position="227"/>
        <end position="259"/>
    </location>
</feature>
<feature type="repeat" description="ANK" evidence="1">
    <location>
        <begin position="127"/>
        <end position="159"/>
    </location>
</feature>